<dbReference type="UniPathway" id="UPA00241">
    <property type="reaction ID" value="UER00356"/>
</dbReference>
<keyword evidence="5 8" id="KW-0418">Kinase</keyword>
<feature type="binding site" evidence="8">
    <location>
        <begin position="21"/>
        <end position="26"/>
    </location>
    <ligand>
        <name>ATP</name>
        <dbReference type="ChEBI" id="CHEBI:30616"/>
    </ligand>
</feature>
<dbReference type="InterPro" id="IPR001977">
    <property type="entry name" value="Depp_CoAkinase"/>
</dbReference>
<sequence length="208" mass="23198">MGRTVEGGMALTVVGLTGGIASGKSTVSSLLKDKGAAIIDADEIAKEIMSKGKPVWINVVNHFGEQILNDDKSDIDRKKLADIVFSDRIQLEALNSLTHPEILKEIKKQLENYKKAGRKVIVIDAALLLESGLDALVDEVWLVAVDEKTQIKRLIMREKDMAHAQALNRIKSQMPLKEKLKYANRVIDNNAGIEETREQIDEIWREIS</sequence>
<proteinExistence type="inferred from homology"/>
<comment type="subcellular location">
    <subcellularLocation>
        <location evidence="8">Cytoplasm</location>
    </subcellularLocation>
</comment>
<dbReference type="HAMAP" id="MF_00376">
    <property type="entry name" value="Dephospho_CoA_kinase"/>
    <property type="match status" value="1"/>
</dbReference>
<dbReference type="Pfam" id="PF01121">
    <property type="entry name" value="CoaE"/>
    <property type="match status" value="1"/>
</dbReference>
<accession>L0S016</accession>
<protein>
    <recommendedName>
        <fullName evidence="8 9">Dephospho-CoA kinase</fullName>
        <ecNumber evidence="8 9">2.7.1.24</ecNumber>
    </recommendedName>
    <alternativeName>
        <fullName evidence="8">Dephosphocoenzyme A kinase</fullName>
    </alternativeName>
</protein>
<evidence type="ECO:0000313" key="11">
    <source>
        <dbReference type="Proteomes" id="UP000010802"/>
    </source>
</evidence>
<dbReference type="KEGG" id="tae:TepiRe1_1735"/>
<dbReference type="EMBL" id="HF563609">
    <property type="protein sequence ID" value="CCP26521.2"/>
    <property type="molecule type" value="Genomic_DNA"/>
</dbReference>
<evidence type="ECO:0000256" key="1">
    <source>
        <dbReference type="ARBA" id="ARBA00009018"/>
    </source>
</evidence>
<dbReference type="EC" id="2.7.1.24" evidence="8 9"/>
<evidence type="ECO:0000256" key="9">
    <source>
        <dbReference type="NCBIfam" id="TIGR00152"/>
    </source>
</evidence>
<dbReference type="eggNOG" id="COG0237">
    <property type="taxonomic scope" value="Bacteria"/>
</dbReference>
<dbReference type="FunFam" id="3.40.50.300:FF:000991">
    <property type="entry name" value="Dephospho-CoA kinase"/>
    <property type="match status" value="1"/>
</dbReference>
<dbReference type="CDD" id="cd02022">
    <property type="entry name" value="DPCK"/>
    <property type="match status" value="1"/>
</dbReference>
<evidence type="ECO:0000256" key="7">
    <source>
        <dbReference type="ARBA" id="ARBA00022993"/>
    </source>
</evidence>
<keyword evidence="3 8" id="KW-0808">Transferase</keyword>
<evidence type="ECO:0000313" key="10">
    <source>
        <dbReference type="EMBL" id="CCP26521.2"/>
    </source>
</evidence>
<comment type="catalytic activity">
    <reaction evidence="8">
        <text>3'-dephospho-CoA + ATP = ADP + CoA + H(+)</text>
        <dbReference type="Rhea" id="RHEA:18245"/>
        <dbReference type="ChEBI" id="CHEBI:15378"/>
        <dbReference type="ChEBI" id="CHEBI:30616"/>
        <dbReference type="ChEBI" id="CHEBI:57287"/>
        <dbReference type="ChEBI" id="CHEBI:57328"/>
        <dbReference type="ChEBI" id="CHEBI:456216"/>
        <dbReference type="EC" id="2.7.1.24"/>
    </reaction>
</comment>
<keyword evidence="6 8" id="KW-0067">ATP-binding</keyword>
<comment type="pathway">
    <text evidence="8">Cofactor biosynthesis; coenzyme A biosynthesis; CoA from (R)-pantothenate: step 5/5.</text>
</comment>
<dbReference type="GO" id="GO:0004140">
    <property type="term" value="F:dephospho-CoA kinase activity"/>
    <property type="evidence" value="ECO:0007669"/>
    <property type="project" value="UniProtKB-UniRule"/>
</dbReference>
<dbReference type="AlphaFoldDB" id="L0S016"/>
<dbReference type="NCBIfam" id="TIGR00152">
    <property type="entry name" value="dephospho-CoA kinase"/>
    <property type="match status" value="1"/>
</dbReference>
<evidence type="ECO:0000256" key="8">
    <source>
        <dbReference type="HAMAP-Rule" id="MF_00376"/>
    </source>
</evidence>
<dbReference type="PANTHER" id="PTHR10695:SF46">
    <property type="entry name" value="BIFUNCTIONAL COENZYME A SYNTHASE-RELATED"/>
    <property type="match status" value="1"/>
</dbReference>
<evidence type="ECO:0000256" key="5">
    <source>
        <dbReference type="ARBA" id="ARBA00022777"/>
    </source>
</evidence>
<keyword evidence="2 8" id="KW-0963">Cytoplasm</keyword>
<keyword evidence="7 8" id="KW-0173">Coenzyme A biosynthesis</keyword>
<dbReference type="Gene3D" id="3.40.50.300">
    <property type="entry name" value="P-loop containing nucleotide triphosphate hydrolases"/>
    <property type="match status" value="1"/>
</dbReference>
<gene>
    <name evidence="8 10" type="primary">coaE</name>
    <name evidence="10" type="ordered locus">TEPIRE1_1735</name>
</gene>
<evidence type="ECO:0000256" key="4">
    <source>
        <dbReference type="ARBA" id="ARBA00022741"/>
    </source>
</evidence>
<dbReference type="SUPFAM" id="SSF52540">
    <property type="entry name" value="P-loop containing nucleoside triphosphate hydrolases"/>
    <property type="match status" value="1"/>
</dbReference>
<dbReference type="PANTHER" id="PTHR10695">
    <property type="entry name" value="DEPHOSPHO-COA KINASE-RELATED"/>
    <property type="match status" value="1"/>
</dbReference>
<name>L0S016_TEPAE</name>
<dbReference type="STRING" id="1209989.TepRe1_1611"/>
<dbReference type="GO" id="GO:0005524">
    <property type="term" value="F:ATP binding"/>
    <property type="evidence" value="ECO:0007669"/>
    <property type="project" value="UniProtKB-UniRule"/>
</dbReference>
<evidence type="ECO:0000256" key="6">
    <source>
        <dbReference type="ARBA" id="ARBA00022840"/>
    </source>
</evidence>
<evidence type="ECO:0000256" key="2">
    <source>
        <dbReference type="ARBA" id="ARBA00022490"/>
    </source>
</evidence>
<dbReference type="HOGENOM" id="CLU_057180_2_1_9"/>
<keyword evidence="4 8" id="KW-0547">Nucleotide-binding</keyword>
<comment type="similarity">
    <text evidence="1 8">Belongs to the CoaE family.</text>
</comment>
<keyword evidence="11" id="KW-1185">Reference proteome</keyword>
<organism evidence="10 11">
    <name type="scientific">Tepidanaerobacter acetatoxydans (strain DSM 21804 / JCM 16047 / Re1)</name>
    <dbReference type="NCBI Taxonomy" id="1209989"/>
    <lineage>
        <taxon>Bacteria</taxon>
        <taxon>Bacillati</taxon>
        <taxon>Bacillota</taxon>
        <taxon>Clostridia</taxon>
        <taxon>Thermosediminibacterales</taxon>
        <taxon>Tepidanaerobacteraceae</taxon>
        <taxon>Tepidanaerobacter</taxon>
    </lineage>
</organism>
<dbReference type="Proteomes" id="UP000010802">
    <property type="component" value="Chromosome"/>
</dbReference>
<reference evidence="11" key="1">
    <citation type="journal article" date="2013" name="Genome Announc.">
        <title>First genome sequence of a syntrophic acetate-oxidizing bacterium, Tepidanaerobacter acetatoxydans strain Re1.</title>
        <authorList>
            <person name="Manzoor S."/>
            <person name="Bongcam-Rudloff E."/>
            <person name="Schnurer A."/>
            <person name="Muller B."/>
        </authorList>
    </citation>
    <scope>NUCLEOTIDE SEQUENCE [LARGE SCALE GENOMIC DNA]</scope>
    <source>
        <strain evidence="11">Re1</strain>
    </source>
</reference>
<dbReference type="PROSITE" id="PS51219">
    <property type="entry name" value="DPCK"/>
    <property type="match status" value="1"/>
</dbReference>
<dbReference type="GO" id="GO:0005737">
    <property type="term" value="C:cytoplasm"/>
    <property type="evidence" value="ECO:0007669"/>
    <property type="project" value="UniProtKB-SubCell"/>
</dbReference>
<dbReference type="GO" id="GO:0015937">
    <property type="term" value="P:coenzyme A biosynthetic process"/>
    <property type="evidence" value="ECO:0007669"/>
    <property type="project" value="UniProtKB-UniRule"/>
</dbReference>
<evidence type="ECO:0000256" key="3">
    <source>
        <dbReference type="ARBA" id="ARBA00022679"/>
    </source>
</evidence>
<comment type="function">
    <text evidence="8">Catalyzes the phosphorylation of the 3'-hydroxyl group of dephosphocoenzyme A to form coenzyme A.</text>
</comment>
<dbReference type="InterPro" id="IPR027417">
    <property type="entry name" value="P-loop_NTPase"/>
</dbReference>